<dbReference type="InterPro" id="IPR050215">
    <property type="entry name" value="Thiolase-like_sf_Thiolase"/>
</dbReference>
<feature type="domain" description="Thiolase C-terminal" evidence="3">
    <location>
        <begin position="15"/>
        <end position="55"/>
    </location>
</feature>
<reference evidence="4" key="1">
    <citation type="submission" date="2020-06" db="EMBL/GenBank/DDBJ databases">
        <authorList>
            <person name="Li T."/>
            <person name="Hu X."/>
            <person name="Zhang T."/>
            <person name="Song X."/>
            <person name="Zhang H."/>
            <person name="Dai N."/>
            <person name="Sheng W."/>
            <person name="Hou X."/>
            <person name="Wei L."/>
        </authorList>
    </citation>
    <scope>NUCLEOTIDE SEQUENCE</scope>
    <source>
        <strain evidence="4">KEN1</strain>
        <tissue evidence="4">Leaf</tissue>
    </source>
</reference>
<protein>
    <submittedName>
        <fullName evidence="4">3-ketoacyl-CoA thiolase 2, peroxisomal</fullName>
    </submittedName>
</protein>
<dbReference type="Pfam" id="PF02803">
    <property type="entry name" value="Thiolase_C"/>
    <property type="match status" value="1"/>
</dbReference>
<keyword evidence="1" id="KW-0276">Fatty acid metabolism</keyword>
<evidence type="ECO:0000256" key="2">
    <source>
        <dbReference type="ARBA" id="ARBA00023098"/>
    </source>
</evidence>
<dbReference type="GO" id="GO:0003988">
    <property type="term" value="F:acetyl-CoA C-acyltransferase activity"/>
    <property type="evidence" value="ECO:0007669"/>
    <property type="project" value="TreeGrafter"/>
</dbReference>
<dbReference type="Gene3D" id="3.40.47.10">
    <property type="match status" value="1"/>
</dbReference>
<accession>A0AAW2U3I6</accession>
<sequence length="60" mass="6464">MSAANIFIMDDIPGQAFASQFVYCRKKLELDPEKINVNGGAMAIGHPLGATGTHLMPMRS</sequence>
<dbReference type="InterPro" id="IPR020613">
    <property type="entry name" value="Thiolase_CS"/>
</dbReference>
<dbReference type="PANTHER" id="PTHR43853">
    <property type="entry name" value="3-KETOACYL-COA THIOLASE, PEROXISOMAL"/>
    <property type="match status" value="1"/>
</dbReference>
<dbReference type="GO" id="GO:0010124">
    <property type="term" value="P:phenylacetate catabolic process"/>
    <property type="evidence" value="ECO:0007669"/>
    <property type="project" value="TreeGrafter"/>
</dbReference>
<evidence type="ECO:0000256" key="1">
    <source>
        <dbReference type="ARBA" id="ARBA00022832"/>
    </source>
</evidence>
<evidence type="ECO:0000259" key="3">
    <source>
        <dbReference type="Pfam" id="PF02803"/>
    </source>
</evidence>
<dbReference type="PANTHER" id="PTHR43853:SF8">
    <property type="entry name" value="3-KETOACYL-COA THIOLASE, PEROXISOMAL"/>
    <property type="match status" value="1"/>
</dbReference>
<dbReference type="EMBL" id="JACGWN010000013">
    <property type="protein sequence ID" value="KAL0411434.1"/>
    <property type="molecule type" value="Genomic_DNA"/>
</dbReference>
<dbReference type="SUPFAM" id="SSF53901">
    <property type="entry name" value="Thiolase-like"/>
    <property type="match status" value="1"/>
</dbReference>
<keyword evidence="2" id="KW-0443">Lipid metabolism</keyword>
<dbReference type="InterPro" id="IPR020617">
    <property type="entry name" value="Thiolase_C"/>
</dbReference>
<dbReference type="GO" id="GO:0006635">
    <property type="term" value="P:fatty acid beta-oxidation"/>
    <property type="evidence" value="ECO:0007669"/>
    <property type="project" value="TreeGrafter"/>
</dbReference>
<proteinExistence type="predicted"/>
<dbReference type="GO" id="GO:0005777">
    <property type="term" value="C:peroxisome"/>
    <property type="evidence" value="ECO:0007669"/>
    <property type="project" value="TreeGrafter"/>
</dbReference>
<evidence type="ECO:0000313" key="4">
    <source>
        <dbReference type="EMBL" id="KAL0411434.1"/>
    </source>
</evidence>
<dbReference type="PROSITE" id="PS00737">
    <property type="entry name" value="THIOLASE_2"/>
    <property type="match status" value="1"/>
</dbReference>
<organism evidence="4">
    <name type="scientific">Sesamum latifolium</name>
    <dbReference type="NCBI Taxonomy" id="2727402"/>
    <lineage>
        <taxon>Eukaryota</taxon>
        <taxon>Viridiplantae</taxon>
        <taxon>Streptophyta</taxon>
        <taxon>Embryophyta</taxon>
        <taxon>Tracheophyta</taxon>
        <taxon>Spermatophyta</taxon>
        <taxon>Magnoliopsida</taxon>
        <taxon>eudicotyledons</taxon>
        <taxon>Gunneridae</taxon>
        <taxon>Pentapetalae</taxon>
        <taxon>asterids</taxon>
        <taxon>lamiids</taxon>
        <taxon>Lamiales</taxon>
        <taxon>Pedaliaceae</taxon>
        <taxon>Sesamum</taxon>
    </lineage>
</organism>
<gene>
    <name evidence="4" type="ORF">Slati_3733100</name>
</gene>
<comment type="caution">
    <text evidence="4">The sequence shown here is derived from an EMBL/GenBank/DDBJ whole genome shotgun (WGS) entry which is preliminary data.</text>
</comment>
<reference evidence="4" key="2">
    <citation type="journal article" date="2024" name="Plant">
        <title>Genomic evolution and insights into agronomic trait innovations of Sesamum species.</title>
        <authorList>
            <person name="Miao H."/>
            <person name="Wang L."/>
            <person name="Qu L."/>
            <person name="Liu H."/>
            <person name="Sun Y."/>
            <person name="Le M."/>
            <person name="Wang Q."/>
            <person name="Wei S."/>
            <person name="Zheng Y."/>
            <person name="Lin W."/>
            <person name="Duan Y."/>
            <person name="Cao H."/>
            <person name="Xiong S."/>
            <person name="Wang X."/>
            <person name="Wei L."/>
            <person name="Li C."/>
            <person name="Ma Q."/>
            <person name="Ju M."/>
            <person name="Zhao R."/>
            <person name="Li G."/>
            <person name="Mu C."/>
            <person name="Tian Q."/>
            <person name="Mei H."/>
            <person name="Zhang T."/>
            <person name="Gao T."/>
            <person name="Zhang H."/>
        </authorList>
    </citation>
    <scope>NUCLEOTIDE SEQUENCE</scope>
    <source>
        <strain evidence="4">KEN1</strain>
    </source>
</reference>
<name>A0AAW2U3I6_9LAMI</name>
<dbReference type="InterPro" id="IPR016039">
    <property type="entry name" value="Thiolase-like"/>
</dbReference>
<dbReference type="AlphaFoldDB" id="A0AAW2U3I6"/>